<evidence type="ECO:0000313" key="5">
    <source>
        <dbReference type="Proteomes" id="UP000295030"/>
    </source>
</evidence>
<reference evidence="4 5" key="1">
    <citation type="submission" date="2019-03" db="EMBL/GenBank/DDBJ databases">
        <title>Genomic Encyclopedia of Type Strains, Phase IV (KMG-IV): sequencing the most valuable type-strain genomes for metagenomic binning, comparative biology and taxonomic classification.</title>
        <authorList>
            <person name="Goeker M."/>
        </authorList>
    </citation>
    <scope>NUCLEOTIDE SEQUENCE [LARGE SCALE GENOMIC DNA]</scope>
    <source>
        <strain evidence="4 5">DSM 101</strain>
    </source>
</reference>
<evidence type="ECO:0000256" key="1">
    <source>
        <dbReference type="ARBA" id="ARBA00006153"/>
    </source>
</evidence>
<feature type="binding site" evidence="3">
    <location>
        <position position="138"/>
    </location>
    <ligand>
        <name>Zn(2+)</name>
        <dbReference type="ChEBI" id="CHEBI:29105"/>
        <label>2</label>
    </ligand>
</feature>
<dbReference type="EMBL" id="SMFY01000002">
    <property type="protein sequence ID" value="TCK29182.1"/>
    <property type="molecule type" value="Genomic_DNA"/>
</dbReference>
<name>A0A4R1IEC7_ANCAQ</name>
<feature type="binding site" evidence="3">
    <location>
        <position position="198"/>
    </location>
    <ligand>
        <name>Zn(2+)</name>
        <dbReference type="ChEBI" id="CHEBI:29105"/>
        <label>1</label>
    </ligand>
</feature>
<comment type="caution">
    <text evidence="4">The sequence shown here is derived from an EMBL/GenBank/DDBJ whole genome shotgun (WGS) entry which is preliminary data.</text>
</comment>
<dbReference type="Proteomes" id="UP000295030">
    <property type="component" value="Unassembled WGS sequence"/>
</dbReference>
<evidence type="ECO:0000256" key="2">
    <source>
        <dbReference type="ARBA" id="ARBA00022801"/>
    </source>
</evidence>
<dbReference type="OrthoDB" id="9808195at2"/>
<dbReference type="GO" id="GO:0046872">
    <property type="term" value="F:metal ion binding"/>
    <property type="evidence" value="ECO:0007669"/>
    <property type="project" value="UniProtKB-KW"/>
</dbReference>
<feature type="binding site" evidence="3">
    <location>
        <position position="100"/>
    </location>
    <ligand>
        <name>Zn(2+)</name>
        <dbReference type="ChEBI" id="CHEBI:29105"/>
        <label>1</label>
    </ligand>
</feature>
<comment type="similarity">
    <text evidence="1">Belongs to the peptidase M20 family.</text>
</comment>
<protein>
    <submittedName>
        <fullName evidence="4">N-carbamoyl-L-amino-acid hydrolase</fullName>
    </submittedName>
</protein>
<sequence length="434" mass="45101">MSVPPLLPRDPASDRFHELFIAFAACGATPAGGVHRLCGSPADGEARAVFDLAVRQAGGTVCIDAVGNQYGVFSLAPQDDAPLVMFGSHLDSQPNGGRFDGALGVAAALAVGEALIADKRAGADFSADFCAVNWTNEEGARFRPSLLGSGFFAGRHDAAYALARTDDDDVSLGEALAAIGQSGSDAPPKMPACYLELHVEQGVTLEQAGVPLGIVRRNWGAAKFDIRFDGEPAHTGPTPMPRRRDALLAAAYLIAEIRAVADRWPGAVHSSVGRLIVRPNSSNVVPSEVSLSAEIRAVEDGILREAGALAAQAVRDAAARAGVAIGRCERADRPGRPLPGEVRDLVVACANALGLPHIELDTVSGHDALSLLGLCPTGLVFVPSAGGIAHSEREYTAPDAMEAGFCVLLEAALRLCRSDGVAERAAQWNGVSVR</sequence>
<dbReference type="PANTHER" id="PTHR32494:SF5">
    <property type="entry name" value="ALLANTOATE AMIDOHYDROLASE"/>
    <property type="match status" value="1"/>
</dbReference>
<dbReference type="NCBIfam" id="NF006772">
    <property type="entry name" value="PRK09290.2-1"/>
    <property type="match status" value="1"/>
</dbReference>
<proteinExistence type="inferred from homology"/>
<dbReference type="InterPro" id="IPR002933">
    <property type="entry name" value="Peptidase_M20"/>
</dbReference>
<gene>
    <name evidence="4" type="ORF">EV667_3203</name>
</gene>
<accession>A0A4R1IEC7</accession>
<dbReference type="RefSeq" id="WP_131836250.1">
    <property type="nucleotide sequence ID" value="NZ_SMFY01000002.1"/>
</dbReference>
<dbReference type="Gene3D" id="3.40.630.10">
    <property type="entry name" value="Zn peptidases"/>
    <property type="match status" value="1"/>
</dbReference>
<evidence type="ECO:0000256" key="3">
    <source>
        <dbReference type="PIRSR" id="PIRSR001235-1"/>
    </source>
</evidence>
<dbReference type="GO" id="GO:0016813">
    <property type="term" value="F:hydrolase activity, acting on carbon-nitrogen (but not peptide) bonds, in linear amidines"/>
    <property type="evidence" value="ECO:0007669"/>
    <property type="project" value="InterPro"/>
</dbReference>
<dbReference type="InterPro" id="IPR036264">
    <property type="entry name" value="Bact_exopeptidase_dim_dom"/>
</dbReference>
<dbReference type="NCBIfam" id="TIGR01879">
    <property type="entry name" value="hydantase"/>
    <property type="match status" value="1"/>
</dbReference>
<evidence type="ECO:0000313" key="4">
    <source>
        <dbReference type="EMBL" id="TCK29182.1"/>
    </source>
</evidence>
<keyword evidence="5" id="KW-1185">Reference proteome</keyword>
<feature type="binding site" evidence="3">
    <location>
        <position position="390"/>
    </location>
    <ligand>
        <name>Zn(2+)</name>
        <dbReference type="ChEBI" id="CHEBI:29105"/>
        <label>2</label>
    </ligand>
</feature>
<dbReference type="SUPFAM" id="SSF53187">
    <property type="entry name" value="Zn-dependent exopeptidases"/>
    <property type="match status" value="1"/>
</dbReference>
<dbReference type="PIRSF" id="PIRSF001235">
    <property type="entry name" value="Amidase_carbamoylase"/>
    <property type="match status" value="1"/>
</dbReference>
<feature type="binding site" evidence="3">
    <location>
        <position position="100"/>
    </location>
    <ligand>
        <name>Zn(2+)</name>
        <dbReference type="ChEBI" id="CHEBI:29105"/>
        <label>2</label>
    </ligand>
</feature>
<feature type="binding site" evidence="3">
    <location>
        <position position="89"/>
    </location>
    <ligand>
        <name>Zn(2+)</name>
        <dbReference type="ChEBI" id="CHEBI:29105"/>
        <label>1</label>
    </ligand>
</feature>
<keyword evidence="2 4" id="KW-0378">Hydrolase</keyword>
<dbReference type="Gene3D" id="3.30.70.360">
    <property type="match status" value="1"/>
</dbReference>
<comment type="cofactor">
    <cofactor evidence="3">
        <name>Zn(2+)</name>
        <dbReference type="ChEBI" id="CHEBI:29105"/>
    </cofactor>
    <text evidence="3">Binds 2 Zn(2+) ions per subunit.</text>
</comment>
<keyword evidence="3" id="KW-0479">Metal-binding</keyword>
<organism evidence="4 5">
    <name type="scientific">Ancylobacter aquaticus</name>
    <dbReference type="NCBI Taxonomy" id="100"/>
    <lineage>
        <taxon>Bacteria</taxon>
        <taxon>Pseudomonadati</taxon>
        <taxon>Pseudomonadota</taxon>
        <taxon>Alphaproteobacteria</taxon>
        <taxon>Hyphomicrobiales</taxon>
        <taxon>Xanthobacteraceae</taxon>
        <taxon>Ancylobacter</taxon>
    </lineage>
</organism>
<dbReference type="SUPFAM" id="SSF55031">
    <property type="entry name" value="Bacterial exopeptidase dimerisation domain"/>
    <property type="match status" value="1"/>
</dbReference>
<keyword evidence="3" id="KW-0862">Zinc</keyword>
<dbReference type="InterPro" id="IPR010158">
    <property type="entry name" value="Amidase_Cbmase"/>
</dbReference>
<dbReference type="Pfam" id="PF01546">
    <property type="entry name" value="Peptidase_M20"/>
    <property type="match status" value="1"/>
</dbReference>
<dbReference type="AlphaFoldDB" id="A0A4R1IEC7"/>
<dbReference type="PANTHER" id="PTHR32494">
    <property type="entry name" value="ALLANTOATE DEIMINASE-RELATED"/>
    <property type="match status" value="1"/>
</dbReference>